<evidence type="ECO:0000313" key="2">
    <source>
        <dbReference type="Proteomes" id="UP000601435"/>
    </source>
</evidence>
<accession>A0A812XAG3</accession>
<gene>
    <name evidence="1" type="ORF">SNEC2469_LOCUS21179</name>
</gene>
<proteinExistence type="predicted"/>
<dbReference type="EMBL" id="CAJNJA010037406">
    <property type="protein sequence ID" value="CAE7732769.1"/>
    <property type="molecule type" value="Genomic_DNA"/>
</dbReference>
<evidence type="ECO:0000313" key="1">
    <source>
        <dbReference type="EMBL" id="CAE7732769.1"/>
    </source>
</evidence>
<dbReference type="AlphaFoldDB" id="A0A812XAG3"/>
<dbReference type="Proteomes" id="UP000601435">
    <property type="component" value="Unassembled WGS sequence"/>
</dbReference>
<organism evidence="1 2">
    <name type="scientific">Symbiodinium necroappetens</name>
    <dbReference type="NCBI Taxonomy" id="1628268"/>
    <lineage>
        <taxon>Eukaryota</taxon>
        <taxon>Sar</taxon>
        <taxon>Alveolata</taxon>
        <taxon>Dinophyceae</taxon>
        <taxon>Suessiales</taxon>
        <taxon>Symbiodiniaceae</taxon>
        <taxon>Symbiodinium</taxon>
    </lineage>
</organism>
<sequence length="114" mass="12953">MVLRCSQLDVRPSVAATQQAQKRWLRGCSLLAPKLQQLLVQARATLSAAHLCMQLWQPTGWKFAERSCRQMLILGCWMDTGSRPWSWRGDGSWTLRKVTGDMKPILFMSSCGEL</sequence>
<reference evidence="1" key="1">
    <citation type="submission" date="2021-02" db="EMBL/GenBank/DDBJ databases">
        <authorList>
            <person name="Dougan E. K."/>
            <person name="Rhodes N."/>
            <person name="Thang M."/>
            <person name="Chan C."/>
        </authorList>
    </citation>
    <scope>NUCLEOTIDE SEQUENCE</scope>
</reference>
<protein>
    <submittedName>
        <fullName evidence="1">Uncharacterized protein</fullName>
    </submittedName>
</protein>
<comment type="caution">
    <text evidence="1">The sequence shown here is derived from an EMBL/GenBank/DDBJ whole genome shotgun (WGS) entry which is preliminary data.</text>
</comment>
<name>A0A812XAG3_9DINO</name>
<keyword evidence="2" id="KW-1185">Reference proteome</keyword>